<evidence type="ECO:0000313" key="1">
    <source>
        <dbReference type="EMBL" id="PIT86705.1"/>
    </source>
</evidence>
<feature type="non-terminal residue" evidence="1">
    <location>
        <position position="39"/>
    </location>
</feature>
<reference evidence="2" key="1">
    <citation type="submission" date="2017-09" db="EMBL/GenBank/DDBJ databases">
        <title>Depth-based differentiation of microbial function through sediment-hosted aquifers and enrichment of novel symbionts in the deep terrestrial subsurface.</title>
        <authorList>
            <person name="Probst A.J."/>
            <person name="Ladd B."/>
            <person name="Jarett J.K."/>
            <person name="Geller-Mcgrath D.E."/>
            <person name="Sieber C.M.K."/>
            <person name="Emerson J.B."/>
            <person name="Anantharaman K."/>
            <person name="Thomas B.C."/>
            <person name="Malmstrom R."/>
            <person name="Stieglmeier M."/>
            <person name="Klingl A."/>
            <person name="Woyke T."/>
            <person name="Ryan C.M."/>
            <person name="Banfield J.F."/>
        </authorList>
    </citation>
    <scope>NUCLEOTIDE SEQUENCE [LARGE SCALE GENOMIC DNA]</scope>
</reference>
<accession>A0A2M6W1V1</accession>
<evidence type="ECO:0008006" key="3">
    <source>
        <dbReference type="Google" id="ProtNLM"/>
    </source>
</evidence>
<protein>
    <recommendedName>
        <fullName evidence="3">Resolvase HTH domain-containing protein</fullName>
    </recommendedName>
</protein>
<sequence length="39" mass="4419">MKLKEKQKARKLRAKGYTIARISAMLGVAKSSVSLWVRD</sequence>
<proteinExistence type="predicted"/>
<dbReference type="Gene3D" id="1.10.10.60">
    <property type="entry name" value="Homeodomain-like"/>
    <property type="match status" value="1"/>
</dbReference>
<dbReference type="Pfam" id="PF13384">
    <property type="entry name" value="HTH_23"/>
    <property type="match status" value="1"/>
</dbReference>
<dbReference type="EMBL" id="PFBZ01000072">
    <property type="protein sequence ID" value="PIT86705.1"/>
    <property type="molecule type" value="Genomic_DNA"/>
</dbReference>
<dbReference type="AlphaFoldDB" id="A0A2M6W1V1"/>
<name>A0A2M6W1V1_9BACT</name>
<evidence type="ECO:0000313" key="2">
    <source>
        <dbReference type="Proteomes" id="UP000229362"/>
    </source>
</evidence>
<gene>
    <name evidence="1" type="ORF">COU33_01675</name>
</gene>
<dbReference type="Proteomes" id="UP000229362">
    <property type="component" value="Unassembled WGS sequence"/>
</dbReference>
<organism evidence="1 2">
    <name type="scientific">Candidatus Magasanikbacteria bacterium CG10_big_fil_rev_8_21_14_0_10_43_6</name>
    <dbReference type="NCBI Taxonomy" id="1974650"/>
    <lineage>
        <taxon>Bacteria</taxon>
        <taxon>Candidatus Magasanikiibacteriota</taxon>
    </lineage>
</organism>
<comment type="caution">
    <text evidence="1">The sequence shown here is derived from an EMBL/GenBank/DDBJ whole genome shotgun (WGS) entry which is preliminary data.</text>
</comment>